<dbReference type="InterPro" id="IPR050570">
    <property type="entry name" value="Cell_wall_metabolism_enzyme"/>
</dbReference>
<dbReference type="Pfam" id="PF01551">
    <property type="entry name" value="Peptidase_M23"/>
    <property type="match status" value="1"/>
</dbReference>
<dbReference type="InterPro" id="IPR016047">
    <property type="entry name" value="M23ase_b-sheet_dom"/>
</dbReference>
<dbReference type="InterPro" id="IPR011055">
    <property type="entry name" value="Dup_hybrid_motif"/>
</dbReference>
<dbReference type="CDD" id="cd12797">
    <property type="entry name" value="M23_peptidase"/>
    <property type="match status" value="1"/>
</dbReference>
<organism evidence="4 5">
    <name type="scientific">Psychroflexus sediminis</name>
    <dbReference type="NCBI Taxonomy" id="470826"/>
    <lineage>
        <taxon>Bacteria</taxon>
        <taxon>Pseudomonadati</taxon>
        <taxon>Bacteroidota</taxon>
        <taxon>Flavobacteriia</taxon>
        <taxon>Flavobacteriales</taxon>
        <taxon>Flavobacteriaceae</taxon>
        <taxon>Psychroflexus</taxon>
    </lineage>
</organism>
<evidence type="ECO:0000256" key="1">
    <source>
        <dbReference type="ARBA" id="ARBA00022729"/>
    </source>
</evidence>
<keyword evidence="5" id="KW-1185">Reference proteome</keyword>
<keyword evidence="1" id="KW-0732">Signal</keyword>
<dbReference type="OrthoDB" id="9815884at2"/>
<dbReference type="Gene3D" id="6.10.250.3150">
    <property type="match status" value="1"/>
</dbReference>
<gene>
    <name evidence="4" type="ORF">SAMN04488027_10778</name>
</gene>
<feature type="coiled-coil region" evidence="2">
    <location>
        <begin position="6"/>
        <end position="103"/>
    </location>
</feature>
<reference evidence="4 5" key="1">
    <citation type="submission" date="2016-10" db="EMBL/GenBank/DDBJ databases">
        <authorList>
            <person name="de Groot N.N."/>
        </authorList>
    </citation>
    <scope>NUCLEOTIDE SEQUENCE [LARGE SCALE GENOMIC DNA]</scope>
    <source>
        <strain evidence="4 5">DSM 19803</strain>
    </source>
</reference>
<dbReference type="AlphaFoldDB" id="A0A1G7X4C6"/>
<keyword evidence="4" id="KW-0378">Hydrolase</keyword>
<keyword evidence="2" id="KW-0175">Coiled coil</keyword>
<sequence length="391" mass="45255">MLFGSTTLLAQTREELEAKRQAIQQEIEQINNIIRTAETKGRSALNEYEDLQKRINATEKLIQVNNQEANLLTREINANANKIDRLRNELKQLKTDYEQMIQKSYRSKSDKNRIMFLFSSESFLQAYKRIQYMKQFAQYRKKQGEEVMKQTEELQELNSTLFEQRRDQEKIIAENRKTKSKLVGDKNNLNQLLASINKQKQKYSKELKQKQKEISRIDREINRLIREAIARENKKSGSDAKATFNLTPEAKALAKDFAQNKGKLPWPVRSGQVSMRFGERPHPIVKTIKIMSNGVRIDTEKNGKARAIFEGEVSQVSKIPGANILVMVRHGDYLSIYNNLQKVFVKSGDQVARGEELGEVGINSSSGKTTLFFQLFKNTTKLNPEQWIYKL</sequence>
<dbReference type="STRING" id="470826.SAMN04488027_10778"/>
<proteinExistence type="predicted"/>
<dbReference type="PANTHER" id="PTHR21666">
    <property type="entry name" value="PEPTIDASE-RELATED"/>
    <property type="match status" value="1"/>
</dbReference>
<name>A0A1G7X4C6_9FLAO</name>
<dbReference type="Gene3D" id="2.70.70.10">
    <property type="entry name" value="Glucose Permease (Domain IIA)"/>
    <property type="match status" value="1"/>
</dbReference>
<accession>A0A1G7X4C6</accession>
<dbReference type="EMBL" id="FNCW01000007">
    <property type="protein sequence ID" value="SDG78986.1"/>
    <property type="molecule type" value="Genomic_DNA"/>
</dbReference>
<feature type="domain" description="M23ase beta-sheet core" evidence="3">
    <location>
        <begin position="292"/>
        <end position="384"/>
    </location>
</feature>
<dbReference type="Proteomes" id="UP000199296">
    <property type="component" value="Unassembled WGS sequence"/>
</dbReference>
<dbReference type="GO" id="GO:0004222">
    <property type="term" value="F:metalloendopeptidase activity"/>
    <property type="evidence" value="ECO:0007669"/>
    <property type="project" value="TreeGrafter"/>
</dbReference>
<dbReference type="SUPFAM" id="SSF51261">
    <property type="entry name" value="Duplicated hybrid motif"/>
    <property type="match status" value="1"/>
</dbReference>
<dbReference type="PANTHER" id="PTHR21666:SF289">
    <property type="entry name" value="L-ALA--D-GLU ENDOPEPTIDASE"/>
    <property type="match status" value="1"/>
</dbReference>
<evidence type="ECO:0000259" key="3">
    <source>
        <dbReference type="Pfam" id="PF01551"/>
    </source>
</evidence>
<protein>
    <submittedName>
        <fullName evidence="4">Septal ring factor EnvC, activator of murein hydrolases AmiA and AmiB</fullName>
    </submittedName>
</protein>
<evidence type="ECO:0000313" key="4">
    <source>
        <dbReference type="EMBL" id="SDG78986.1"/>
    </source>
</evidence>
<evidence type="ECO:0000313" key="5">
    <source>
        <dbReference type="Proteomes" id="UP000199296"/>
    </source>
</evidence>
<feature type="coiled-coil region" evidence="2">
    <location>
        <begin position="140"/>
        <end position="227"/>
    </location>
</feature>
<evidence type="ECO:0000256" key="2">
    <source>
        <dbReference type="SAM" id="Coils"/>
    </source>
</evidence>